<dbReference type="HOGENOM" id="CLU_2776231_0_0_1"/>
<name>W4K5P5_HETIT</name>
<organism evidence="1 2">
    <name type="scientific">Heterobasidion irregulare (strain TC 32-1)</name>
    <dbReference type="NCBI Taxonomy" id="747525"/>
    <lineage>
        <taxon>Eukaryota</taxon>
        <taxon>Fungi</taxon>
        <taxon>Dikarya</taxon>
        <taxon>Basidiomycota</taxon>
        <taxon>Agaricomycotina</taxon>
        <taxon>Agaricomycetes</taxon>
        <taxon>Russulales</taxon>
        <taxon>Bondarzewiaceae</taxon>
        <taxon>Heterobasidion</taxon>
        <taxon>Heterobasidion annosum species complex</taxon>
    </lineage>
</organism>
<reference evidence="1 2" key="1">
    <citation type="journal article" date="2012" name="New Phytol.">
        <title>Insight into trade-off between wood decay and parasitism from the genome of a fungal forest pathogen.</title>
        <authorList>
            <person name="Olson A."/>
            <person name="Aerts A."/>
            <person name="Asiegbu F."/>
            <person name="Belbahri L."/>
            <person name="Bouzid O."/>
            <person name="Broberg A."/>
            <person name="Canback B."/>
            <person name="Coutinho P.M."/>
            <person name="Cullen D."/>
            <person name="Dalman K."/>
            <person name="Deflorio G."/>
            <person name="van Diepen L.T."/>
            <person name="Dunand C."/>
            <person name="Duplessis S."/>
            <person name="Durling M."/>
            <person name="Gonthier P."/>
            <person name="Grimwood J."/>
            <person name="Fossdal C.G."/>
            <person name="Hansson D."/>
            <person name="Henrissat B."/>
            <person name="Hietala A."/>
            <person name="Himmelstrand K."/>
            <person name="Hoffmeister D."/>
            <person name="Hogberg N."/>
            <person name="James T.Y."/>
            <person name="Karlsson M."/>
            <person name="Kohler A."/>
            <person name="Kues U."/>
            <person name="Lee Y.H."/>
            <person name="Lin Y.C."/>
            <person name="Lind M."/>
            <person name="Lindquist E."/>
            <person name="Lombard V."/>
            <person name="Lucas S."/>
            <person name="Lunden K."/>
            <person name="Morin E."/>
            <person name="Murat C."/>
            <person name="Park J."/>
            <person name="Raffaello T."/>
            <person name="Rouze P."/>
            <person name="Salamov A."/>
            <person name="Schmutz J."/>
            <person name="Solheim H."/>
            <person name="Stahlberg J."/>
            <person name="Velez H."/>
            <person name="de Vries R.P."/>
            <person name="Wiebenga A."/>
            <person name="Woodward S."/>
            <person name="Yakovlev I."/>
            <person name="Garbelotto M."/>
            <person name="Martin F."/>
            <person name="Grigoriev I.V."/>
            <person name="Stenlid J."/>
        </authorList>
    </citation>
    <scope>NUCLEOTIDE SEQUENCE [LARGE SCALE GENOMIC DNA]</scope>
    <source>
        <strain evidence="1 2">TC 32-1</strain>
    </source>
</reference>
<dbReference type="KEGG" id="hir:HETIRDRAFT_476964"/>
<accession>W4K5P5</accession>
<dbReference type="Proteomes" id="UP000030671">
    <property type="component" value="Unassembled WGS sequence"/>
</dbReference>
<dbReference type="AlphaFoldDB" id="W4K5P5"/>
<keyword evidence="2" id="KW-1185">Reference proteome</keyword>
<protein>
    <submittedName>
        <fullName evidence="1">Uncharacterized protein</fullName>
    </submittedName>
</protein>
<dbReference type="EMBL" id="KI925459">
    <property type="protein sequence ID" value="ETW81143.1"/>
    <property type="molecule type" value="Genomic_DNA"/>
</dbReference>
<dbReference type="RefSeq" id="XP_009547814.1">
    <property type="nucleotide sequence ID" value="XM_009549519.1"/>
</dbReference>
<evidence type="ECO:0000313" key="2">
    <source>
        <dbReference type="Proteomes" id="UP000030671"/>
    </source>
</evidence>
<proteinExistence type="predicted"/>
<evidence type="ECO:0000313" key="1">
    <source>
        <dbReference type="EMBL" id="ETW81143.1"/>
    </source>
</evidence>
<sequence>MSVRHPLHDLRNVVQHLFLRHALKASVSHTATELLTYNAMKGPPIVVRFPELSLPHSHTCTFSNKPYQA</sequence>
<gene>
    <name evidence="1" type="ORF">HETIRDRAFT_385876</name>
</gene>